<dbReference type="PROSITE" id="PS50830">
    <property type="entry name" value="TNASE_3"/>
    <property type="match status" value="1"/>
</dbReference>
<dbReference type="InterPro" id="IPR035437">
    <property type="entry name" value="SNase_OB-fold_sf"/>
</dbReference>
<reference evidence="2 3" key="1">
    <citation type="journal article" date="2019" name="J Genomics">
        <title>The Draft Genome of a Hydrogen-producing Cyanobacterium, Arthrospira platensis NIES-46.</title>
        <authorList>
            <person name="Suzuki S."/>
            <person name="Yamaguchi H."/>
            <person name="Kawachi M."/>
        </authorList>
    </citation>
    <scope>NUCLEOTIDE SEQUENCE [LARGE SCALE GENOMIC DNA]</scope>
    <source>
        <strain evidence="2 3">NIES-46</strain>
    </source>
</reference>
<dbReference type="EMBL" id="BIMW01000072">
    <property type="protein sequence ID" value="GCE93349.1"/>
    <property type="molecule type" value="Genomic_DNA"/>
</dbReference>
<evidence type="ECO:0000313" key="3">
    <source>
        <dbReference type="Proteomes" id="UP000326169"/>
    </source>
</evidence>
<organism evidence="2 3">
    <name type="scientific">Limnospira platensis NIES-46</name>
    <dbReference type="NCBI Taxonomy" id="1236695"/>
    <lineage>
        <taxon>Bacteria</taxon>
        <taxon>Bacillati</taxon>
        <taxon>Cyanobacteriota</taxon>
        <taxon>Cyanophyceae</taxon>
        <taxon>Oscillatoriophycideae</taxon>
        <taxon>Oscillatoriales</taxon>
        <taxon>Sirenicapillariaceae</taxon>
        <taxon>Limnospira</taxon>
    </lineage>
</organism>
<dbReference type="InterPro" id="IPR016071">
    <property type="entry name" value="Staphylococal_nuclease_OB-fold"/>
</dbReference>
<keyword evidence="3" id="KW-1185">Reference proteome</keyword>
<evidence type="ECO:0000259" key="1">
    <source>
        <dbReference type="PROSITE" id="PS50830"/>
    </source>
</evidence>
<dbReference type="Proteomes" id="UP000326169">
    <property type="component" value="Unassembled WGS sequence"/>
</dbReference>
<comment type="caution">
    <text evidence="2">The sequence shown here is derived from an EMBL/GenBank/DDBJ whole genome shotgun (WGS) entry which is preliminary data.</text>
</comment>
<dbReference type="Pfam" id="PF00565">
    <property type="entry name" value="SNase"/>
    <property type="match status" value="1"/>
</dbReference>
<dbReference type="SUPFAM" id="SSF50199">
    <property type="entry name" value="Staphylococcal nuclease"/>
    <property type="match status" value="1"/>
</dbReference>
<evidence type="ECO:0000313" key="2">
    <source>
        <dbReference type="EMBL" id="GCE93349.1"/>
    </source>
</evidence>
<feature type="domain" description="TNase-like" evidence="1">
    <location>
        <begin position="4"/>
        <end position="151"/>
    </location>
</feature>
<sequence>MGTRINNLQVTKIVDGDTIKVLLNGRREPLRLHCVDTEESFAKGSKPVTQTGIEASAMAKKYFTEADGTLTKVDLEFDSDDSLEVCLDKYRDTYGRLICYVHKGDDHYNLRLIQEGWSPYYIKYGRSQFYHRQMMEAEAIAQAHNRIIWDRNLPQNKPFRDYELLNCWWSLRDGIIQDYRHHGKTAGVLSVRFDYPEILAAAASKQWITIFCDLQDGITKWIGNSALIHTGSKDHIIKLWIPEAKSEKNAPIVRLINRRYAGLGRGYVYISGRVIMYRDKPEITINHPQQLSDFCPTPHHLQQLITLEEPDHVQSQIIV</sequence>
<accession>A0A5M3T7C7</accession>
<dbReference type="GeneID" id="301682281"/>
<proteinExistence type="predicted"/>
<dbReference type="SMART" id="SM00318">
    <property type="entry name" value="SNc"/>
    <property type="match status" value="1"/>
</dbReference>
<dbReference type="Gene3D" id="2.40.50.90">
    <property type="match status" value="1"/>
</dbReference>
<dbReference type="RefSeq" id="WP_006617568.1">
    <property type="nucleotide sequence ID" value="NZ_BIMW01000072.1"/>
</dbReference>
<protein>
    <recommendedName>
        <fullName evidence="1">TNase-like domain-containing protein</fullName>
    </recommendedName>
</protein>
<gene>
    <name evidence="2" type="ORF">NIES46_13990</name>
</gene>
<name>A0A5M3T7C7_LIMPL</name>